<dbReference type="AlphaFoldDB" id="V5GHR8"/>
<feature type="non-terminal residue" evidence="1">
    <location>
        <position position="1"/>
    </location>
</feature>
<name>V5GHR8_ANOGL</name>
<dbReference type="PANTHER" id="PTHR47331:SF5">
    <property type="entry name" value="RIBONUCLEASE H"/>
    <property type="match status" value="1"/>
</dbReference>
<feature type="non-terminal residue" evidence="1">
    <location>
        <position position="152"/>
    </location>
</feature>
<reference evidence="1" key="1">
    <citation type="submission" date="2013-07" db="EMBL/GenBank/DDBJ databases">
        <title>Midgut Transcriptome Profiling of Anoplphora glabripennis, a Lignocellulose Degrading, Wood-Boring Cerambycid.</title>
        <authorList>
            <person name="Scully E.D."/>
            <person name="Hoover K."/>
            <person name="Carlson J.E."/>
            <person name="Tien M."/>
            <person name="Geib S.M."/>
        </authorList>
    </citation>
    <scope>NUCLEOTIDE SEQUENCE</scope>
</reference>
<proteinExistence type="predicted"/>
<protein>
    <submittedName>
        <fullName evidence="1">Uncharacterized protein</fullName>
    </submittedName>
</protein>
<sequence length="152" mass="17452">YRFCISTNNLVLADPTYDKPGPIDVLLGADIFWELLCIGQISSGKAKPILQKTRLGWIISGQIIQQENNKGVICNLTINTSNQDLHEQLERFWKVEEIENKQNYTKEERECEQNFIETVKHDESGHFEVGLPVRENLKFLGNSLDIALSRFT</sequence>
<evidence type="ECO:0000313" key="1">
    <source>
        <dbReference type="EMBL" id="JAB61182.1"/>
    </source>
</evidence>
<dbReference type="PANTHER" id="PTHR47331">
    <property type="entry name" value="PHD-TYPE DOMAIN-CONTAINING PROTEIN"/>
    <property type="match status" value="1"/>
</dbReference>
<organism evidence="1">
    <name type="scientific">Anoplophora glabripennis</name>
    <name type="common">Asian longhorn beetle</name>
    <name type="synonym">Anoplophora nobilis</name>
    <dbReference type="NCBI Taxonomy" id="217634"/>
    <lineage>
        <taxon>Eukaryota</taxon>
        <taxon>Metazoa</taxon>
        <taxon>Ecdysozoa</taxon>
        <taxon>Arthropoda</taxon>
        <taxon>Hexapoda</taxon>
        <taxon>Insecta</taxon>
        <taxon>Pterygota</taxon>
        <taxon>Neoptera</taxon>
        <taxon>Endopterygota</taxon>
        <taxon>Coleoptera</taxon>
        <taxon>Polyphaga</taxon>
        <taxon>Cucujiformia</taxon>
        <taxon>Chrysomeloidea</taxon>
        <taxon>Cerambycidae</taxon>
        <taxon>Lamiinae</taxon>
        <taxon>Lamiini</taxon>
        <taxon>Anoplophora</taxon>
    </lineage>
</organism>
<accession>V5GHR8</accession>
<dbReference type="EMBL" id="GALX01007284">
    <property type="protein sequence ID" value="JAB61182.1"/>
    <property type="molecule type" value="Transcribed_RNA"/>
</dbReference>